<evidence type="ECO:0000256" key="3">
    <source>
        <dbReference type="ARBA" id="ARBA00023157"/>
    </source>
</evidence>
<evidence type="ECO:0000256" key="1">
    <source>
        <dbReference type="ARBA" id="ARBA00022729"/>
    </source>
</evidence>
<dbReference type="InterPro" id="IPR017441">
    <property type="entry name" value="Protein_kinase_ATP_BS"/>
</dbReference>
<keyword evidence="4" id="KW-0325">Glycoprotein</keyword>
<evidence type="ECO:0000256" key="4">
    <source>
        <dbReference type="ARBA" id="ARBA00023180"/>
    </source>
</evidence>
<keyword evidence="1" id="KW-0732">Signal</keyword>
<dbReference type="GO" id="GO:0030246">
    <property type="term" value="F:carbohydrate binding"/>
    <property type="evidence" value="ECO:0007669"/>
    <property type="project" value="UniProtKB-KW"/>
</dbReference>
<dbReference type="GO" id="GO:0048544">
    <property type="term" value="P:recognition of pollen"/>
    <property type="evidence" value="ECO:0007669"/>
    <property type="project" value="InterPro"/>
</dbReference>
<name>D7MWX7_ARALL</name>
<dbReference type="GO" id="GO:0004672">
    <property type="term" value="F:protein kinase activity"/>
    <property type="evidence" value="ECO:0007669"/>
    <property type="project" value="InterPro"/>
</dbReference>
<dbReference type="Gramene" id="Al_scaffold_0231_1">
    <property type="protein sequence ID" value="Al_scaffold_0231_1"/>
    <property type="gene ID" value="Al_scaffold_0231_1"/>
</dbReference>
<dbReference type="PROSITE" id="PS50927">
    <property type="entry name" value="BULB_LECTIN"/>
    <property type="match status" value="1"/>
</dbReference>
<dbReference type="PANTHER" id="PTHR32444">
    <property type="entry name" value="BULB-TYPE LECTIN DOMAIN-CONTAINING PROTEIN"/>
    <property type="match status" value="1"/>
</dbReference>
<dbReference type="InterPro" id="IPR001480">
    <property type="entry name" value="Bulb-type_lectin_dom"/>
</dbReference>
<keyword evidence="3" id="KW-1015">Disulfide bond</keyword>
<dbReference type="PANTHER" id="PTHR32444:SF89">
    <property type="entry name" value="S GLYCOPROTEIN"/>
    <property type="match status" value="1"/>
</dbReference>
<feature type="domain" description="Protein kinase" evidence="6">
    <location>
        <begin position="367"/>
        <end position="557"/>
    </location>
</feature>
<dbReference type="InterPro" id="IPR001245">
    <property type="entry name" value="Ser-Thr/Tyr_kinase_cat_dom"/>
</dbReference>
<protein>
    <submittedName>
        <fullName evidence="8">Predicted protein</fullName>
    </submittedName>
</protein>
<feature type="binding site" evidence="5">
    <location>
        <position position="394"/>
    </location>
    <ligand>
        <name>ATP</name>
        <dbReference type="ChEBI" id="CHEBI:30616"/>
    </ligand>
</feature>
<dbReference type="InterPro" id="IPR011009">
    <property type="entry name" value="Kinase-like_dom_sf"/>
</dbReference>
<sequence length="557" mass="62945">MVRCYGTSLISTEPFTISSNKTIVSHNEVFELGIFKPEYSSPDEDRWYLGIWYKKISERTYVWVANRDNPLSNPIGTIRVWNSNILLSDQSNTVVWSTSITEESERSSIVAELLNEGNLVLRQSNNKDGGNKVLWQSFDFPTNTLLPGMKLGWKLRTGRYSFLTSWKDLTDPSSGEFTYQIEAARRTRGFPALFLWSGRSKVKRVSPWDGVVSLGVPRNQPLTYITFTLTANKEEVSFSFQTSDSKYTSRLTLTSVQQLMWNETSLKWDLLWHSVAEECDIYGICGPYSYCDILMACKCMRCFEPKDQEAWALENKGDGCVRKAPLSCSDDKLIATPTENMSGENIVENTELPLLSFETISRATDDFSVFNKLGEGGFGVVYKGILDGQKIAVKRLSNTSDQGTDEFKNELKLITKVEHLNLVKIFGYCINGEENGYMSPEYSEEGTYSVKSDVYSFGVLVLEILSGKRNRGFAEANDGLSLLSYAWKKWSKGEWACVIDPMIDPSSDEVKRCFQIGLRCVQGRQEDRPVMSSVLLMLLSQTEIIPEPNPPGFYGDL</sequence>
<dbReference type="SMART" id="SM00108">
    <property type="entry name" value="B_lectin"/>
    <property type="match status" value="1"/>
</dbReference>
<dbReference type="SUPFAM" id="SSF56112">
    <property type="entry name" value="Protein kinase-like (PK-like)"/>
    <property type="match status" value="1"/>
</dbReference>
<dbReference type="GO" id="GO:0031625">
    <property type="term" value="F:ubiquitin protein ligase binding"/>
    <property type="evidence" value="ECO:0007669"/>
    <property type="project" value="UniProtKB-ARBA"/>
</dbReference>
<evidence type="ECO:0000313" key="9">
    <source>
        <dbReference type="Proteomes" id="UP000008694"/>
    </source>
</evidence>
<evidence type="ECO:0000259" key="7">
    <source>
        <dbReference type="PROSITE" id="PS50927"/>
    </source>
</evidence>
<dbReference type="InterPro" id="IPR000858">
    <property type="entry name" value="S_locus_glycoprot_dom"/>
</dbReference>
<dbReference type="Proteomes" id="UP000008694">
    <property type="component" value="Unassembled WGS sequence"/>
</dbReference>
<keyword evidence="2" id="KW-0430">Lectin</keyword>
<dbReference type="Gene3D" id="3.30.200.20">
    <property type="entry name" value="Phosphorylase Kinase, domain 1"/>
    <property type="match status" value="1"/>
</dbReference>
<keyword evidence="9" id="KW-1185">Reference proteome</keyword>
<dbReference type="InterPro" id="IPR000719">
    <property type="entry name" value="Prot_kinase_dom"/>
</dbReference>
<evidence type="ECO:0000256" key="5">
    <source>
        <dbReference type="PROSITE-ProRule" id="PRU10141"/>
    </source>
</evidence>
<dbReference type="Gene3D" id="1.10.510.10">
    <property type="entry name" value="Transferase(Phosphotransferase) domain 1"/>
    <property type="match status" value="1"/>
</dbReference>
<evidence type="ECO:0000313" key="8">
    <source>
        <dbReference type="EMBL" id="EFH38955.1"/>
    </source>
</evidence>
<dbReference type="Pfam" id="PF07714">
    <property type="entry name" value="PK_Tyr_Ser-Thr"/>
    <property type="match status" value="2"/>
</dbReference>
<dbReference type="Gene3D" id="2.90.10.10">
    <property type="entry name" value="Bulb-type lectin domain"/>
    <property type="match status" value="1"/>
</dbReference>
<proteinExistence type="predicted"/>
<gene>
    <name evidence="8" type="ORF">ARALYDRAFT_655762</name>
</gene>
<dbReference type="eggNOG" id="KOG1187">
    <property type="taxonomic scope" value="Eukaryota"/>
</dbReference>
<dbReference type="EMBL" id="GL348880">
    <property type="protein sequence ID" value="EFH38955.1"/>
    <property type="molecule type" value="Genomic_DNA"/>
</dbReference>
<dbReference type="HOGENOM" id="CLU_000288_116_4_1"/>
<feature type="domain" description="Bulb-type lectin" evidence="7">
    <location>
        <begin position="8"/>
        <end position="134"/>
    </location>
</feature>
<dbReference type="Pfam" id="PF01453">
    <property type="entry name" value="B_lectin"/>
    <property type="match status" value="1"/>
</dbReference>
<dbReference type="AlphaFoldDB" id="D7MWX7"/>
<dbReference type="PROSITE" id="PS00107">
    <property type="entry name" value="PROTEIN_KINASE_ATP"/>
    <property type="match status" value="1"/>
</dbReference>
<dbReference type="InterPro" id="IPR036426">
    <property type="entry name" value="Bulb-type_lectin_dom_sf"/>
</dbReference>
<dbReference type="Pfam" id="PF00954">
    <property type="entry name" value="S_locus_glycop"/>
    <property type="match status" value="1"/>
</dbReference>
<dbReference type="STRING" id="81972.D7MWX7"/>
<evidence type="ECO:0000256" key="2">
    <source>
        <dbReference type="ARBA" id="ARBA00022734"/>
    </source>
</evidence>
<keyword evidence="5" id="KW-0067">ATP-binding</keyword>
<keyword evidence="5" id="KW-0547">Nucleotide-binding</keyword>
<dbReference type="CDD" id="cd00028">
    <property type="entry name" value="B_lectin"/>
    <property type="match status" value="1"/>
</dbReference>
<dbReference type="PROSITE" id="PS50011">
    <property type="entry name" value="PROTEIN_KINASE_DOM"/>
    <property type="match status" value="1"/>
</dbReference>
<dbReference type="SUPFAM" id="SSF51110">
    <property type="entry name" value="alpha-D-mannose-specific plant lectins"/>
    <property type="match status" value="1"/>
</dbReference>
<dbReference type="GO" id="GO:0005524">
    <property type="term" value="F:ATP binding"/>
    <property type="evidence" value="ECO:0007669"/>
    <property type="project" value="UniProtKB-UniRule"/>
</dbReference>
<evidence type="ECO:0000259" key="6">
    <source>
        <dbReference type="PROSITE" id="PS50011"/>
    </source>
</evidence>
<organism evidence="9">
    <name type="scientific">Arabidopsis lyrata subsp. lyrata</name>
    <name type="common">Lyre-leaved rock-cress</name>
    <dbReference type="NCBI Taxonomy" id="81972"/>
    <lineage>
        <taxon>Eukaryota</taxon>
        <taxon>Viridiplantae</taxon>
        <taxon>Streptophyta</taxon>
        <taxon>Embryophyta</taxon>
        <taxon>Tracheophyta</taxon>
        <taxon>Spermatophyta</taxon>
        <taxon>Magnoliopsida</taxon>
        <taxon>eudicotyledons</taxon>
        <taxon>Gunneridae</taxon>
        <taxon>Pentapetalae</taxon>
        <taxon>rosids</taxon>
        <taxon>malvids</taxon>
        <taxon>Brassicales</taxon>
        <taxon>Brassicaceae</taxon>
        <taxon>Camelineae</taxon>
        <taxon>Arabidopsis</taxon>
    </lineage>
</organism>
<reference evidence="9" key="1">
    <citation type="journal article" date="2011" name="Nat. Genet.">
        <title>The Arabidopsis lyrata genome sequence and the basis of rapid genome size change.</title>
        <authorList>
            <person name="Hu T.T."/>
            <person name="Pattyn P."/>
            <person name="Bakker E.G."/>
            <person name="Cao J."/>
            <person name="Cheng J.-F."/>
            <person name="Clark R.M."/>
            <person name="Fahlgren N."/>
            <person name="Fawcett J.A."/>
            <person name="Grimwood J."/>
            <person name="Gundlach H."/>
            <person name="Haberer G."/>
            <person name="Hollister J.D."/>
            <person name="Ossowski S."/>
            <person name="Ottilar R.P."/>
            <person name="Salamov A.A."/>
            <person name="Schneeberger K."/>
            <person name="Spannagl M."/>
            <person name="Wang X."/>
            <person name="Yang L."/>
            <person name="Nasrallah M.E."/>
            <person name="Bergelson J."/>
            <person name="Carrington J.C."/>
            <person name="Gaut B.S."/>
            <person name="Schmutz J."/>
            <person name="Mayer K.F.X."/>
            <person name="Van de Peer Y."/>
            <person name="Grigoriev I.V."/>
            <person name="Nordborg M."/>
            <person name="Weigel D."/>
            <person name="Guo Y.-L."/>
        </authorList>
    </citation>
    <scope>NUCLEOTIDE SEQUENCE [LARGE SCALE GENOMIC DNA]</scope>
    <source>
        <strain evidence="9">cv. MN47</strain>
    </source>
</reference>
<accession>D7MWX7</accession>